<sequence length="196" mass="22917">MNEAWSVLHTRSIGCRIRTVKSQVECEVREVFFDLQEVFQIEHFVQCTGTVEVRHLTVGSMQSLRQVHDLRTQRSHTSTTTNPHHFLVGIKDRVEVSVRTAHDNLVTRFQSEDIRRSNTRHHIHKSRTLIFRFERRSSDTYCQHDTVTFGRIVGHRVSTDCFLIVLTLQAQQTKFLPCRQILFTNQALVDILVIVH</sequence>
<evidence type="ECO:0000313" key="1">
    <source>
        <dbReference type="EMBL" id="GFH88454.1"/>
    </source>
</evidence>
<protein>
    <submittedName>
        <fullName evidence="1">Uncharacterized protein</fullName>
    </submittedName>
</protein>
<proteinExistence type="predicted"/>
<dbReference type="AlphaFoldDB" id="A0A7J0A7T9"/>
<dbReference type="Proteomes" id="UP000491181">
    <property type="component" value="Unassembled WGS sequence"/>
</dbReference>
<dbReference type="EMBL" id="BLLS01000215">
    <property type="protein sequence ID" value="GFH88454.1"/>
    <property type="molecule type" value="Genomic_DNA"/>
</dbReference>
<evidence type="ECO:0000313" key="2">
    <source>
        <dbReference type="Proteomes" id="UP000491181"/>
    </source>
</evidence>
<reference evidence="1 2" key="1">
    <citation type="journal article" date="2020" name="Microbiome">
        <title>Single-cell genomics of uncultured bacteria reveals dietary fiber responders in the mouse gut microbiota.</title>
        <authorList>
            <person name="Chijiiwa R."/>
            <person name="Hosokawa M."/>
            <person name="Kogawa M."/>
            <person name="Nishikawa Y."/>
            <person name="Ide K."/>
            <person name="Sakanashi C."/>
            <person name="Takahashi K."/>
            <person name="Takeyama H."/>
        </authorList>
    </citation>
    <scope>NUCLEOTIDE SEQUENCE [LARGE SCALE GENOMIC DNA]</scope>
    <source>
        <strain evidence="1">IMSAGC_001</strain>
    </source>
</reference>
<accession>A0A7J0A7T9</accession>
<organism evidence="1 2">
    <name type="scientific">Bacteroides acidifaciens</name>
    <dbReference type="NCBI Taxonomy" id="85831"/>
    <lineage>
        <taxon>Bacteria</taxon>
        <taxon>Pseudomonadati</taxon>
        <taxon>Bacteroidota</taxon>
        <taxon>Bacteroidia</taxon>
        <taxon>Bacteroidales</taxon>
        <taxon>Bacteroidaceae</taxon>
        <taxon>Bacteroides</taxon>
    </lineage>
</organism>
<name>A0A7J0A7T9_9BACE</name>
<comment type="caution">
    <text evidence="1">The sequence shown here is derived from an EMBL/GenBank/DDBJ whole genome shotgun (WGS) entry which is preliminary data.</text>
</comment>
<gene>
    <name evidence="1" type="ORF">IMSAGC001_03897</name>
</gene>